<evidence type="ECO:0000313" key="9">
    <source>
        <dbReference type="Proteomes" id="UP000192721"/>
    </source>
</evidence>
<dbReference type="EMBL" id="MUKV01000027">
    <property type="protein sequence ID" value="OQS35461.1"/>
    <property type="molecule type" value="Genomic_DNA"/>
</dbReference>
<evidence type="ECO:0000256" key="2">
    <source>
        <dbReference type="ARBA" id="ARBA00022714"/>
    </source>
</evidence>
<dbReference type="Gene3D" id="3.40.30.10">
    <property type="entry name" value="Glutaredoxin"/>
    <property type="match status" value="1"/>
</dbReference>
<comment type="caution">
    <text evidence="8">The sequence shown here is derived from an EMBL/GenBank/DDBJ whole genome shotgun (WGS) entry which is preliminary data.</text>
</comment>
<dbReference type="PIRSF" id="PIRSF000216">
    <property type="entry name" value="NADH_DH_24kDa"/>
    <property type="match status" value="1"/>
</dbReference>
<dbReference type="PANTHER" id="PTHR43342:SF2">
    <property type="entry name" value="POTENTIAL NAD-REDUCING HYDROGENASE SUBUNIT"/>
    <property type="match status" value="1"/>
</dbReference>
<feature type="binding site" evidence="7">
    <location>
        <position position="81"/>
    </location>
    <ligand>
        <name>[2Fe-2S] cluster</name>
        <dbReference type="ChEBI" id="CHEBI:190135"/>
    </ligand>
</feature>
<dbReference type="AlphaFoldDB" id="A0A1W0CL95"/>
<evidence type="ECO:0000256" key="1">
    <source>
        <dbReference type="ARBA" id="ARBA00010643"/>
    </source>
</evidence>
<accession>A0A1W0CL95</accession>
<evidence type="ECO:0000256" key="6">
    <source>
        <dbReference type="ARBA" id="ARBA00034078"/>
    </source>
</evidence>
<feature type="binding site" evidence="7">
    <location>
        <position position="122"/>
    </location>
    <ligand>
        <name>[2Fe-2S] cluster</name>
        <dbReference type="ChEBI" id="CHEBI:190135"/>
    </ligand>
</feature>
<dbReference type="SUPFAM" id="SSF52833">
    <property type="entry name" value="Thioredoxin-like"/>
    <property type="match status" value="1"/>
</dbReference>
<dbReference type="PANTHER" id="PTHR43342">
    <property type="entry name" value="NADH-QUINONE OXIDOREDUCTASE, E SUBUNIT"/>
    <property type="match status" value="1"/>
</dbReference>
<organism evidence="8 9">
    <name type="scientific">Chromobacterium haemolyticum</name>
    <dbReference type="NCBI Taxonomy" id="394935"/>
    <lineage>
        <taxon>Bacteria</taxon>
        <taxon>Pseudomonadati</taxon>
        <taxon>Pseudomonadota</taxon>
        <taxon>Betaproteobacteria</taxon>
        <taxon>Neisseriales</taxon>
        <taxon>Chromobacteriaceae</taxon>
        <taxon>Chromobacterium</taxon>
    </lineage>
</organism>
<keyword evidence="5 7" id="KW-0411">Iron-sulfur</keyword>
<dbReference type="Gene3D" id="1.10.10.1590">
    <property type="entry name" value="NADH-quinone oxidoreductase subunit E"/>
    <property type="match status" value="1"/>
</dbReference>
<reference evidence="8 9" key="1">
    <citation type="submission" date="2017-02" db="EMBL/GenBank/DDBJ databases">
        <title>Chromobacterium haemolyticum H5244.</title>
        <authorList>
            <person name="Gulvik C.A."/>
        </authorList>
    </citation>
    <scope>NUCLEOTIDE SEQUENCE [LARGE SCALE GENOMIC DNA]</scope>
    <source>
        <strain evidence="8 9">H5244</strain>
    </source>
</reference>
<dbReference type="InterPro" id="IPR028431">
    <property type="entry name" value="NADP_DH_HndA-like"/>
</dbReference>
<dbReference type="Pfam" id="PF01257">
    <property type="entry name" value="2Fe-2S_thioredx"/>
    <property type="match status" value="1"/>
</dbReference>
<comment type="cofactor">
    <cofactor evidence="7">
        <name>[2Fe-2S] cluster</name>
        <dbReference type="ChEBI" id="CHEBI:190135"/>
    </cofactor>
    <text evidence="7">Binds 1 [2Fe-2S] cluster.</text>
</comment>
<evidence type="ECO:0000256" key="5">
    <source>
        <dbReference type="ARBA" id="ARBA00023014"/>
    </source>
</evidence>
<feature type="binding site" evidence="7">
    <location>
        <position position="126"/>
    </location>
    <ligand>
        <name>[2Fe-2S] cluster</name>
        <dbReference type="ChEBI" id="CHEBI:190135"/>
    </ligand>
</feature>
<keyword evidence="3 7" id="KW-0479">Metal-binding</keyword>
<keyword evidence="2 7" id="KW-0001">2Fe-2S</keyword>
<dbReference type="Proteomes" id="UP000192721">
    <property type="component" value="Unassembled WGS sequence"/>
</dbReference>
<sequence>MSLTAEQQSRIAALVSDYQAQPGGLLPLLHALQGELGYVPDAATPAIARAFRLSQAEVRGVLSFYHDFRSEPPARHQLRLCRAEACQSMGSEALAQRLRARTGLDDAGRSADGGLELRPVYCLGACACAPALLLDGELHARVDAAALDVLLAGCLEEGGAC</sequence>
<evidence type="ECO:0000313" key="8">
    <source>
        <dbReference type="EMBL" id="OQS35461.1"/>
    </source>
</evidence>
<dbReference type="GO" id="GO:0016491">
    <property type="term" value="F:oxidoreductase activity"/>
    <property type="evidence" value="ECO:0007669"/>
    <property type="project" value="InterPro"/>
</dbReference>
<keyword evidence="4 7" id="KW-0408">Iron</keyword>
<comment type="similarity">
    <text evidence="1">Belongs to the complex I 24 kDa subunit family.</text>
</comment>
<dbReference type="InterPro" id="IPR036249">
    <property type="entry name" value="Thioredoxin-like_sf"/>
</dbReference>
<dbReference type="InterPro" id="IPR002023">
    <property type="entry name" value="NuoE-like"/>
</dbReference>
<proteinExistence type="inferred from homology"/>
<name>A0A1W0CL95_9NEIS</name>
<feature type="binding site" evidence="7">
    <location>
        <position position="86"/>
    </location>
    <ligand>
        <name>[2Fe-2S] cluster</name>
        <dbReference type="ChEBI" id="CHEBI:190135"/>
    </ligand>
</feature>
<evidence type="ECO:0000256" key="4">
    <source>
        <dbReference type="ARBA" id="ARBA00023004"/>
    </source>
</evidence>
<dbReference type="NCBIfam" id="NF004638">
    <property type="entry name" value="PRK05988.1"/>
    <property type="match status" value="1"/>
</dbReference>
<gene>
    <name evidence="8" type="ORF">B0T45_17560</name>
</gene>
<evidence type="ECO:0000256" key="7">
    <source>
        <dbReference type="PIRSR" id="PIRSR000216-1"/>
    </source>
</evidence>
<dbReference type="GO" id="GO:0046872">
    <property type="term" value="F:metal ion binding"/>
    <property type="evidence" value="ECO:0007669"/>
    <property type="project" value="UniProtKB-KW"/>
</dbReference>
<dbReference type="RefSeq" id="WP_081556363.1">
    <property type="nucleotide sequence ID" value="NZ_LXRL01000139.1"/>
</dbReference>
<comment type="cofactor">
    <cofactor evidence="6">
        <name>[2Fe-2S] cluster</name>
        <dbReference type="ChEBI" id="CHEBI:190135"/>
    </cofactor>
</comment>
<dbReference type="GO" id="GO:0051537">
    <property type="term" value="F:2 iron, 2 sulfur cluster binding"/>
    <property type="evidence" value="ECO:0007669"/>
    <property type="project" value="UniProtKB-KW"/>
</dbReference>
<protein>
    <submittedName>
        <fullName evidence="8">Formate dehydrogenase subunit gamma</fullName>
    </submittedName>
</protein>
<dbReference type="CDD" id="cd03081">
    <property type="entry name" value="TRX_Fd_NuoE_FDH_gamma"/>
    <property type="match status" value="1"/>
</dbReference>
<dbReference type="InterPro" id="IPR041921">
    <property type="entry name" value="NuoE_N"/>
</dbReference>
<evidence type="ECO:0000256" key="3">
    <source>
        <dbReference type="ARBA" id="ARBA00022723"/>
    </source>
</evidence>